<protein>
    <submittedName>
        <fullName evidence="5">Glycosyltransferase family 2 protein</fullName>
    </submittedName>
</protein>
<comment type="similarity">
    <text evidence="1">Belongs to the glycosyltransferase 2 family.</text>
</comment>
<proteinExistence type="inferred from homology"/>
<accession>A0ABP9HQ96</accession>
<evidence type="ECO:0000259" key="4">
    <source>
        <dbReference type="Pfam" id="PF00535"/>
    </source>
</evidence>
<dbReference type="CDD" id="cd00761">
    <property type="entry name" value="Glyco_tranf_GTA_type"/>
    <property type="match status" value="1"/>
</dbReference>
<evidence type="ECO:0000256" key="3">
    <source>
        <dbReference type="ARBA" id="ARBA00022679"/>
    </source>
</evidence>
<dbReference type="SUPFAM" id="SSF53448">
    <property type="entry name" value="Nucleotide-diphospho-sugar transferases"/>
    <property type="match status" value="1"/>
</dbReference>
<feature type="domain" description="Glycosyltransferase 2-like" evidence="4">
    <location>
        <begin position="7"/>
        <end position="126"/>
    </location>
</feature>
<organism evidence="5 6">
    <name type="scientific">Algibacter aquimarinus</name>
    <dbReference type="NCBI Taxonomy" id="1136748"/>
    <lineage>
        <taxon>Bacteria</taxon>
        <taxon>Pseudomonadati</taxon>
        <taxon>Bacteroidota</taxon>
        <taxon>Flavobacteriia</taxon>
        <taxon>Flavobacteriales</taxon>
        <taxon>Flavobacteriaceae</taxon>
        <taxon>Algibacter</taxon>
    </lineage>
</organism>
<evidence type="ECO:0000256" key="1">
    <source>
        <dbReference type="ARBA" id="ARBA00006739"/>
    </source>
</evidence>
<dbReference type="RefSeq" id="WP_345170074.1">
    <property type="nucleotide sequence ID" value="NZ_BAABJK010000009.1"/>
</dbReference>
<sequence length="305" mass="36037">MNTPKFSILITTYNRLEALKYTLNTLNDFLVSDDIEFIICIDGSTDGTQEFLRSNYLNISLICHDESRGLIASRNELLNLTKAKYAISIDDDANFLTDNVLENIEYLFERYPKCGVQSFSVFWDLNVPENTIKYEDIRLVNGFIGCGHVWNMEAWKAIPNYPEWFVFYGEEDFAAFQLFKKEWDVFYNPNILVHHRVSIKNRSKHKDYYTRLRRSLRAGWYLYFLFYPTKQIPKRFIYTLWVQIKTKIFNGDLGAIIPIIKAIFDVLTNIPKLKTNSNRLSLKQFEEFSKLPSVKIYWKPKNSNL</sequence>
<dbReference type="Proteomes" id="UP001501692">
    <property type="component" value="Unassembled WGS sequence"/>
</dbReference>
<evidence type="ECO:0000256" key="2">
    <source>
        <dbReference type="ARBA" id="ARBA00022676"/>
    </source>
</evidence>
<dbReference type="Gene3D" id="3.90.550.10">
    <property type="entry name" value="Spore Coat Polysaccharide Biosynthesis Protein SpsA, Chain A"/>
    <property type="match status" value="1"/>
</dbReference>
<evidence type="ECO:0000313" key="6">
    <source>
        <dbReference type="Proteomes" id="UP001501692"/>
    </source>
</evidence>
<dbReference type="EMBL" id="BAABJK010000009">
    <property type="protein sequence ID" value="GAA4976013.1"/>
    <property type="molecule type" value="Genomic_DNA"/>
</dbReference>
<dbReference type="InterPro" id="IPR001173">
    <property type="entry name" value="Glyco_trans_2-like"/>
</dbReference>
<keyword evidence="6" id="KW-1185">Reference proteome</keyword>
<keyword evidence="3" id="KW-0808">Transferase</keyword>
<dbReference type="InterPro" id="IPR029044">
    <property type="entry name" value="Nucleotide-diphossugar_trans"/>
</dbReference>
<dbReference type="Pfam" id="PF00535">
    <property type="entry name" value="Glycos_transf_2"/>
    <property type="match status" value="1"/>
</dbReference>
<reference evidence="6" key="1">
    <citation type="journal article" date="2019" name="Int. J. Syst. Evol. Microbiol.">
        <title>The Global Catalogue of Microorganisms (GCM) 10K type strain sequencing project: providing services to taxonomists for standard genome sequencing and annotation.</title>
        <authorList>
            <consortium name="The Broad Institute Genomics Platform"/>
            <consortium name="The Broad Institute Genome Sequencing Center for Infectious Disease"/>
            <person name="Wu L."/>
            <person name="Ma J."/>
        </authorList>
    </citation>
    <scope>NUCLEOTIDE SEQUENCE [LARGE SCALE GENOMIC DNA]</scope>
    <source>
        <strain evidence="6">JCM 18287</strain>
    </source>
</reference>
<dbReference type="PANTHER" id="PTHR43630">
    <property type="entry name" value="POLY-BETA-1,6-N-ACETYL-D-GLUCOSAMINE SYNTHASE"/>
    <property type="match status" value="1"/>
</dbReference>
<gene>
    <name evidence="5" type="ORF">GCM10023315_28510</name>
</gene>
<evidence type="ECO:0000313" key="5">
    <source>
        <dbReference type="EMBL" id="GAA4976013.1"/>
    </source>
</evidence>
<name>A0ABP9HQ96_9FLAO</name>
<dbReference type="PANTHER" id="PTHR43630:SF1">
    <property type="entry name" value="POLY-BETA-1,6-N-ACETYL-D-GLUCOSAMINE SYNTHASE"/>
    <property type="match status" value="1"/>
</dbReference>
<keyword evidence="2" id="KW-0328">Glycosyltransferase</keyword>
<comment type="caution">
    <text evidence="5">The sequence shown here is derived from an EMBL/GenBank/DDBJ whole genome shotgun (WGS) entry which is preliminary data.</text>
</comment>